<proteinExistence type="predicted"/>
<keyword evidence="3" id="KW-1003">Cell membrane</keyword>
<evidence type="ECO:0000313" key="8">
    <source>
        <dbReference type="EMBL" id="KAF9730942.1"/>
    </source>
</evidence>
<reference evidence="8" key="1">
    <citation type="journal article" date="2020" name="Mol. Plant Microbe Interact.">
        <title>Genome Sequence of the Biocontrol Agent Coniothyrium minitans strain Conio (IMI 134523).</title>
        <authorList>
            <person name="Patel D."/>
            <person name="Shittu T.A."/>
            <person name="Baroncelli R."/>
            <person name="Muthumeenakshi S."/>
            <person name="Osborne T.H."/>
            <person name="Janganan T.K."/>
            <person name="Sreenivasaprasad S."/>
        </authorList>
    </citation>
    <scope>NUCLEOTIDE SEQUENCE</scope>
    <source>
        <strain evidence="8">Conio</strain>
    </source>
</reference>
<name>A0A9P6KLJ2_9PLEO</name>
<dbReference type="AlphaFoldDB" id="A0A9P6KLJ2"/>
<dbReference type="OrthoDB" id="2119662at2759"/>
<organism evidence="8 9">
    <name type="scientific">Paraphaeosphaeria minitans</name>
    <dbReference type="NCBI Taxonomy" id="565426"/>
    <lineage>
        <taxon>Eukaryota</taxon>
        <taxon>Fungi</taxon>
        <taxon>Dikarya</taxon>
        <taxon>Ascomycota</taxon>
        <taxon>Pezizomycotina</taxon>
        <taxon>Dothideomycetes</taxon>
        <taxon>Pleosporomycetidae</taxon>
        <taxon>Pleosporales</taxon>
        <taxon>Massarineae</taxon>
        <taxon>Didymosphaeriaceae</taxon>
        <taxon>Paraphaeosphaeria</taxon>
    </lineage>
</organism>
<dbReference type="GO" id="GO:0005886">
    <property type="term" value="C:plasma membrane"/>
    <property type="evidence" value="ECO:0007669"/>
    <property type="project" value="UniProtKB-SubCell"/>
</dbReference>
<dbReference type="InterPro" id="IPR052031">
    <property type="entry name" value="Membrane_Transporter-Flippase"/>
</dbReference>
<comment type="caution">
    <text evidence="8">The sequence shown here is derived from an EMBL/GenBank/DDBJ whole genome shotgun (WGS) entry which is preliminary data.</text>
</comment>
<evidence type="ECO:0000256" key="3">
    <source>
        <dbReference type="ARBA" id="ARBA00022475"/>
    </source>
</evidence>
<dbReference type="PANTHER" id="PTHR43549">
    <property type="entry name" value="MULTIDRUG RESISTANCE PROTEIN YPNP-RELATED"/>
    <property type="match status" value="1"/>
</dbReference>
<evidence type="ECO:0000256" key="7">
    <source>
        <dbReference type="SAM" id="Phobius"/>
    </source>
</evidence>
<evidence type="ECO:0000256" key="5">
    <source>
        <dbReference type="ARBA" id="ARBA00022989"/>
    </source>
</evidence>
<evidence type="ECO:0000256" key="1">
    <source>
        <dbReference type="ARBA" id="ARBA00004651"/>
    </source>
</evidence>
<evidence type="ECO:0000313" key="9">
    <source>
        <dbReference type="Proteomes" id="UP000756921"/>
    </source>
</evidence>
<feature type="transmembrane region" description="Helical" evidence="7">
    <location>
        <begin position="174"/>
        <end position="194"/>
    </location>
</feature>
<keyword evidence="5 7" id="KW-1133">Transmembrane helix</keyword>
<keyword evidence="9" id="KW-1185">Reference proteome</keyword>
<feature type="transmembrane region" description="Helical" evidence="7">
    <location>
        <begin position="110"/>
        <end position="132"/>
    </location>
</feature>
<gene>
    <name evidence="8" type="ORF">PMIN01_10900</name>
</gene>
<evidence type="ECO:0000256" key="4">
    <source>
        <dbReference type="ARBA" id="ARBA00022692"/>
    </source>
</evidence>
<dbReference type="EMBL" id="WJXW01000013">
    <property type="protein sequence ID" value="KAF9730942.1"/>
    <property type="molecule type" value="Genomic_DNA"/>
</dbReference>
<sequence length="206" mass="23425">MGSDYATAWGVFSTIRWGLVMVPVQALEATTLAFVGHSWGQFRHSLSAMTTKHQASWHQIWNITRWAAYSVFIALALEVPLCLLMSFLGARPFARYLSGSDEVARIAAHMWRTIDWCYLCYAISTQLAAVLMSTCPKWYLYQSLLSNIAYVLPWAIVCQVTALNSRDAWKYHSLVFGGSMVFSLFGVLVFDAYWARRLLRKKSPYA</sequence>
<evidence type="ECO:0000256" key="6">
    <source>
        <dbReference type="ARBA" id="ARBA00023136"/>
    </source>
</evidence>
<feature type="transmembrane region" description="Helical" evidence="7">
    <location>
        <begin position="66"/>
        <end position="90"/>
    </location>
</feature>
<protein>
    <submittedName>
        <fullName evidence="8">Uncharacterized protein</fullName>
    </submittedName>
</protein>
<keyword evidence="6 7" id="KW-0472">Membrane</keyword>
<feature type="transmembrane region" description="Helical" evidence="7">
    <location>
        <begin position="144"/>
        <end position="162"/>
    </location>
</feature>
<dbReference type="Proteomes" id="UP000756921">
    <property type="component" value="Unassembled WGS sequence"/>
</dbReference>
<comment type="subcellular location">
    <subcellularLocation>
        <location evidence="1">Cell membrane</location>
        <topology evidence="1">Multi-pass membrane protein</topology>
    </subcellularLocation>
</comment>
<evidence type="ECO:0000256" key="2">
    <source>
        <dbReference type="ARBA" id="ARBA00022448"/>
    </source>
</evidence>
<accession>A0A9P6KLJ2</accession>
<keyword evidence="4 7" id="KW-0812">Transmembrane</keyword>
<dbReference type="PANTHER" id="PTHR43549:SF2">
    <property type="entry name" value="MULTIDRUG RESISTANCE PROTEIN NORM-RELATED"/>
    <property type="match status" value="1"/>
</dbReference>
<keyword evidence="2" id="KW-0813">Transport</keyword>